<reference evidence="1" key="1">
    <citation type="journal article" date="2023" name="Mol. Biol. Evol.">
        <title>Third-Generation Sequencing Reveals the Adaptive Role of the Epigenome in Three Deep-Sea Polychaetes.</title>
        <authorList>
            <person name="Perez M."/>
            <person name="Aroh O."/>
            <person name="Sun Y."/>
            <person name="Lan Y."/>
            <person name="Juniper S.K."/>
            <person name="Young C.R."/>
            <person name="Angers B."/>
            <person name="Qian P.Y."/>
        </authorList>
    </citation>
    <scope>NUCLEOTIDE SEQUENCE</scope>
    <source>
        <strain evidence="1">R07B-5</strain>
    </source>
</reference>
<keyword evidence="2" id="KW-1185">Reference proteome</keyword>
<dbReference type="Pfam" id="PF05014">
    <property type="entry name" value="Nuc_deoxyrib_tr"/>
    <property type="match status" value="1"/>
</dbReference>
<evidence type="ECO:0000313" key="2">
    <source>
        <dbReference type="Proteomes" id="UP001209878"/>
    </source>
</evidence>
<dbReference type="Proteomes" id="UP001209878">
    <property type="component" value="Unassembled WGS sequence"/>
</dbReference>
<dbReference type="EMBL" id="JAODUO010000236">
    <property type="protein sequence ID" value="KAK2185441.1"/>
    <property type="molecule type" value="Genomic_DNA"/>
</dbReference>
<gene>
    <name evidence="1" type="ORF">NP493_236g02019</name>
</gene>
<dbReference type="Gene3D" id="3.40.50.450">
    <property type="match status" value="2"/>
</dbReference>
<protein>
    <recommendedName>
        <fullName evidence="3">2'-deoxynucleoside 5'-phosphate N-hydrolase 1</fullName>
    </recommendedName>
</protein>
<name>A0AAD9NZU8_RIDPI</name>
<sequence>MTLKIYFCGSIRGGREDAQLYAKIISHLKSFGTVLTEHVGWDDVLESERDLDAAAIYNRDLNWLKETDVVQKNCYIFSVLSEMIDGIHNGESFTVKHYDEKHVMDIITKFMSSFPDVINGLRVKVEEHVISRSVRMTLKIYFCGSIRGGREDAQLYAKIISHLKSFGTVLTEHVGRADVMESVLSCIIEGAHDGENFTVVHYEESKVLDIVTKFMSSFSDVS</sequence>
<evidence type="ECO:0000313" key="1">
    <source>
        <dbReference type="EMBL" id="KAK2185441.1"/>
    </source>
</evidence>
<dbReference type="PANTHER" id="PTHR15364:SF0">
    <property type="entry name" value="2'-DEOXYNUCLEOSIDE 5'-PHOSPHATE N-HYDROLASE 1"/>
    <property type="match status" value="1"/>
</dbReference>
<dbReference type="GO" id="GO:0005634">
    <property type="term" value="C:nucleus"/>
    <property type="evidence" value="ECO:0007669"/>
    <property type="project" value="TreeGrafter"/>
</dbReference>
<proteinExistence type="predicted"/>
<organism evidence="1 2">
    <name type="scientific">Ridgeia piscesae</name>
    <name type="common">Tubeworm</name>
    <dbReference type="NCBI Taxonomy" id="27915"/>
    <lineage>
        <taxon>Eukaryota</taxon>
        <taxon>Metazoa</taxon>
        <taxon>Spiralia</taxon>
        <taxon>Lophotrochozoa</taxon>
        <taxon>Annelida</taxon>
        <taxon>Polychaeta</taxon>
        <taxon>Sedentaria</taxon>
        <taxon>Canalipalpata</taxon>
        <taxon>Sabellida</taxon>
        <taxon>Siboglinidae</taxon>
        <taxon>Ridgeia</taxon>
    </lineage>
</organism>
<dbReference type="InterPro" id="IPR051239">
    <property type="entry name" value="2'-dNMP_N-hydrolase"/>
</dbReference>
<dbReference type="AlphaFoldDB" id="A0AAD9NZU8"/>
<accession>A0AAD9NZU8</accession>
<comment type="caution">
    <text evidence="1">The sequence shown here is derived from an EMBL/GenBank/DDBJ whole genome shotgun (WGS) entry which is preliminary data.</text>
</comment>
<evidence type="ECO:0008006" key="3">
    <source>
        <dbReference type="Google" id="ProtNLM"/>
    </source>
</evidence>
<dbReference type="GO" id="GO:0009159">
    <property type="term" value="P:deoxyribonucleoside monophosphate catabolic process"/>
    <property type="evidence" value="ECO:0007669"/>
    <property type="project" value="TreeGrafter"/>
</dbReference>
<dbReference type="SUPFAM" id="SSF52309">
    <property type="entry name" value="N-(deoxy)ribosyltransferase-like"/>
    <property type="match status" value="1"/>
</dbReference>
<dbReference type="PANTHER" id="PTHR15364">
    <property type="entry name" value="2'-DEOXYNUCLEOSIDE 5'-PHOSPHATE N-HYDROLASE 1"/>
    <property type="match status" value="1"/>
</dbReference>
<dbReference type="InterPro" id="IPR007710">
    <property type="entry name" value="Nucleoside_deoxyribTrfase"/>
</dbReference>
<dbReference type="GO" id="GO:0070694">
    <property type="term" value="F:5-hydroxymethyl-dUMP N-hydrolase activity"/>
    <property type="evidence" value="ECO:0007669"/>
    <property type="project" value="TreeGrafter"/>
</dbReference>